<protein>
    <submittedName>
        <fullName evidence="2">Uncharacterized protein</fullName>
    </submittedName>
</protein>
<evidence type="ECO:0000313" key="3">
    <source>
        <dbReference type="Proteomes" id="UP000314294"/>
    </source>
</evidence>
<proteinExistence type="predicted"/>
<dbReference type="Proteomes" id="UP000314294">
    <property type="component" value="Unassembled WGS sequence"/>
</dbReference>
<dbReference type="EMBL" id="SRLO01011635">
    <property type="protein sequence ID" value="TNN25794.1"/>
    <property type="molecule type" value="Genomic_DNA"/>
</dbReference>
<organism evidence="2 3">
    <name type="scientific">Liparis tanakae</name>
    <name type="common">Tanaka's snailfish</name>
    <dbReference type="NCBI Taxonomy" id="230148"/>
    <lineage>
        <taxon>Eukaryota</taxon>
        <taxon>Metazoa</taxon>
        <taxon>Chordata</taxon>
        <taxon>Craniata</taxon>
        <taxon>Vertebrata</taxon>
        <taxon>Euteleostomi</taxon>
        <taxon>Actinopterygii</taxon>
        <taxon>Neopterygii</taxon>
        <taxon>Teleostei</taxon>
        <taxon>Neoteleostei</taxon>
        <taxon>Acanthomorphata</taxon>
        <taxon>Eupercaria</taxon>
        <taxon>Perciformes</taxon>
        <taxon>Cottioidei</taxon>
        <taxon>Cottales</taxon>
        <taxon>Liparidae</taxon>
        <taxon>Liparis</taxon>
    </lineage>
</organism>
<evidence type="ECO:0000256" key="1">
    <source>
        <dbReference type="SAM" id="MobiDB-lite"/>
    </source>
</evidence>
<name>A0A4Z2EB77_9TELE</name>
<sequence length="117" mass="12461">MIDNRRPSPFQPATTPTGGRAAASRAPVRTALCATPPRGRASAPRGSSGATARRRVQPGTSGRAACRRASVAPEGHVTKRPESVCVGTDSPGPCEYAEIHQEFNRTKGYIEFCKRIN</sequence>
<gene>
    <name evidence="2" type="ORF">EYF80_064074</name>
</gene>
<comment type="caution">
    <text evidence="2">The sequence shown here is derived from an EMBL/GenBank/DDBJ whole genome shotgun (WGS) entry which is preliminary data.</text>
</comment>
<accession>A0A4Z2EB77</accession>
<feature type="compositionally biased region" description="Low complexity" evidence="1">
    <location>
        <begin position="12"/>
        <end position="27"/>
    </location>
</feature>
<feature type="region of interest" description="Disordered" evidence="1">
    <location>
        <begin position="1"/>
        <end position="87"/>
    </location>
</feature>
<reference evidence="2 3" key="1">
    <citation type="submission" date="2019-03" db="EMBL/GenBank/DDBJ databases">
        <title>First draft genome of Liparis tanakae, snailfish: a comprehensive survey of snailfish specific genes.</title>
        <authorList>
            <person name="Kim W."/>
            <person name="Song I."/>
            <person name="Jeong J.-H."/>
            <person name="Kim D."/>
            <person name="Kim S."/>
            <person name="Ryu S."/>
            <person name="Song J.Y."/>
            <person name="Lee S.K."/>
        </authorList>
    </citation>
    <scope>NUCLEOTIDE SEQUENCE [LARGE SCALE GENOMIC DNA]</scope>
    <source>
        <tissue evidence="2">Muscle</tissue>
    </source>
</reference>
<keyword evidence="3" id="KW-1185">Reference proteome</keyword>
<dbReference type="AlphaFoldDB" id="A0A4Z2EB77"/>
<evidence type="ECO:0000313" key="2">
    <source>
        <dbReference type="EMBL" id="TNN25794.1"/>
    </source>
</evidence>